<dbReference type="EMBL" id="JAOAOG010000242">
    <property type="protein sequence ID" value="KAJ6236787.1"/>
    <property type="molecule type" value="Genomic_DNA"/>
</dbReference>
<keyword evidence="3 10" id="KW-0507">mRNA processing</keyword>
<feature type="domain" description="Sm" evidence="11">
    <location>
        <begin position="15"/>
        <end position="86"/>
    </location>
</feature>
<evidence type="ECO:0000256" key="6">
    <source>
        <dbReference type="ARBA" id="ARBA00023187"/>
    </source>
</evidence>
<dbReference type="GO" id="GO:0003723">
    <property type="term" value="F:RNA binding"/>
    <property type="evidence" value="ECO:0007669"/>
    <property type="project" value="UniProtKB-UniRule"/>
</dbReference>
<evidence type="ECO:0000256" key="10">
    <source>
        <dbReference type="PIRNR" id="PIRNR006609"/>
    </source>
</evidence>
<evidence type="ECO:0000256" key="2">
    <source>
        <dbReference type="ARBA" id="ARBA00007927"/>
    </source>
</evidence>
<dbReference type="SUPFAM" id="SSF50182">
    <property type="entry name" value="Sm-like ribonucleoproteins"/>
    <property type="match status" value="1"/>
</dbReference>
<evidence type="ECO:0000313" key="12">
    <source>
        <dbReference type="EMBL" id="KAJ3425571.1"/>
    </source>
</evidence>
<evidence type="ECO:0000256" key="4">
    <source>
        <dbReference type="ARBA" id="ARBA00022728"/>
    </source>
</evidence>
<comment type="subcellular location">
    <subcellularLocation>
        <location evidence="1 10">Nucleus</location>
    </subcellularLocation>
</comment>
<dbReference type="CDD" id="cd01722">
    <property type="entry name" value="Sm_F"/>
    <property type="match status" value="1"/>
</dbReference>
<gene>
    <name evidence="12" type="ORF">M0812_28016</name>
    <name evidence="13" type="ORF">M0813_27532</name>
</gene>
<dbReference type="Gene3D" id="2.30.30.100">
    <property type="match status" value="1"/>
</dbReference>
<dbReference type="PANTHER" id="PTHR11021:SF0">
    <property type="entry name" value="SMALL NUCLEAR RIBONUCLEOPROTEIN F"/>
    <property type="match status" value="1"/>
</dbReference>
<keyword evidence="5 10" id="KW-0694">RNA-binding</keyword>
<dbReference type="Proteomes" id="UP001150062">
    <property type="component" value="Unassembled WGS sequence"/>
</dbReference>
<comment type="similarity">
    <text evidence="2 10">Belongs to the snRNP Sm proteins family. SmF/LSm6 subfamily.</text>
</comment>
<evidence type="ECO:0000256" key="3">
    <source>
        <dbReference type="ARBA" id="ARBA00022664"/>
    </source>
</evidence>
<reference evidence="12" key="2">
    <citation type="submission" date="2022-08" db="EMBL/GenBank/DDBJ databases">
        <title>Novel sulphate-reducing endosymbionts in the free-living metamonad Anaeramoeba.</title>
        <authorList>
            <person name="Jerlstrom-Hultqvist J."/>
            <person name="Cepicka I."/>
            <person name="Gallot-Lavallee L."/>
            <person name="Salas-Leiva D."/>
            <person name="Curtis B.A."/>
            <person name="Zahonova K."/>
            <person name="Pipaliya S."/>
            <person name="Dacks J."/>
            <person name="Roger A.J."/>
        </authorList>
    </citation>
    <scope>NUCLEOTIDE SEQUENCE</scope>
    <source>
        <strain evidence="12">Busselton2</strain>
    </source>
</reference>
<keyword evidence="8 10" id="KW-0687">Ribonucleoprotein</keyword>
<dbReference type="Proteomes" id="UP001146793">
    <property type="component" value="Unassembled WGS sequence"/>
</dbReference>
<keyword evidence="15" id="KW-1185">Reference proteome</keyword>
<dbReference type="GO" id="GO:0071013">
    <property type="term" value="C:catalytic step 2 spliceosome"/>
    <property type="evidence" value="ECO:0007669"/>
    <property type="project" value="TreeGrafter"/>
</dbReference>
<dbReference type="InterPro" id="IPR010920">
    <property type="entry name" value="LSM_dom_sf"/>
</dbReference>
<dbReference type="EMBL" id="JANTQA010000070">
    <property type="protein sequence ID" value="KAJ3425571.1"/>
    <property type="molecule type" value="Genomic_DNA"/>
</dbReference>
<accession>A0AAV7Y9B0</accession>
<dbReference type="PROSITE" id="PS52002">
    <property type="entry name" value="SM"/>
    <property type="match status" value="1"/>
</dbReference>
<keyword evidence="6 10" id="KW-0508">mRNA splicing</keyword>
<name>A0AAV7Y9B0_9EUKA</name>
<dbReference type="InterPro" id="IPR001163">
    <property type="entry name" value="Sm_dom_euk/arc"/>
</dbReference>
<dbReference type="AlphaFoldDB" id="A0AAV7Y9B0"/>
<keyword evidence="7 10" id="KW-0539">Nucleus</keyword>
<evidence type="ECO:0000256" key="8">
    <source>
        <dbReference type="ARBA" id="ARBA00023274"/>
    </source>
</evidence>
<sequence length="110" mass="13009">MTQTENTLGTRSYLNPKPFLNMLTGKSVIIKLKWGMEYSGKLVSFDEFMNFQLEEAYEIVNSKRHQLGELVVRCNNVLYVREDIDYSENLDKKQIEKPIEEEEKIEIEEK</sequence>
<comment type="caution">
    <text evidence="12">The sequence shown here is derived from an EMBL/GenBank/DDBJ whole genome shotgun (WGS) entry which is preliminary data.</text>
</comment>
<dbReference type="InterPro" id="IPR016487">
    <property type="entry name" value="Lsm6/sSmF"/>
</dbReference>
<evidence type="ECO:0000256" key="7">
    <source>
        <dbReference type="ARBA" id="ARBA00023242"/>
    </source>
</evidence>
<evidence type="ECO:0000313" key="14">
    <source>
        <dbReference type="Proteomes" id="UP001146793"/>
    </source>
</evidence>
<evidence type="ECO:0000256" key="1">
    <source>
        <dbReference type="ARBA" id="ARBA00004123"/>
    </source>
</evidence>
<proteinExistence type="inferred from homology"/>
<dbReference type="Pfam" id="PF01423">
    <property type="entry name" value="LSM"/>
    <property type="match status" value="1"/>
</dbReference>
<dbReference type="InterPro" id="IPR047575">
    <property type="entry name" value="Sm"/>
</dbReference>
<protein>
    <recommendedName>
        <fullName evidence="9">Sm protein F</fullName>
    </recommendedName>
</protein>
<dbReference type="GO" id="GO:0000398">
    <property type="term" value="P:mRNA splicing, via spliceosome"/>
    <property type="evidence" value="ECO:0007669"/>
    <property type="project" value="InterPro"/>
</dbReference>
<evidence type="ECO:0000313" key="13">
    <source>
        <dbReference type="EMBL" id="KAJ6236787.1"/>
    </source>
</evidence>
<evidence type="ECO:0000256" key="9">
    <source>
        <dbReference type="ARBA" id="ARBA00030144"/>
    </source>
</evidence>
<organism evidence="12 14">
    <name type="scientific">Anaeramoeba flamelloides</name>
    <dbReference type="NCBI Taxonomy" id="1746091"/>
    <lineage>
        <taxon>Eukaryota</taxon>
        <taxon>Metamonada</taxon>
        <taxon>Anaeramoebidae</taxon>
        <taxon>Anaeramoeba</taxon>
    </lineage>
</organism>
<evidence type="ECO:0000256" key="5">
    <source>
        <dbReference type="ARBA" id="ARBA00022884"/>
    </source>
</evidence>
<keyword evidence="4 10" id="KW-0747">Spliceosome</keyword>
<evidence type="ECO:0000313" key="15">
    <source>
        <dbReference type="Proteomes" id="UP001150062"/>
    </source>
</evidence>
<dbReference type="PANTHER" id="PTHR11021">
    <property type="entry name" value="SMALL NUCLEAR RIBONUCLEOPROTEIN F SNRNP-F"/>
    <property type="match status" value="1"/>
</dbReference>
<dbReference type="GO" id="GO:0005685">
    <property type="term" value="C:U1 snRNP"/>
    <property type="evidence" value="ECO:0007669"/>
    <property type="project" value="TreeGrafter"/>
</dbReference>
<dbReference type="GO" id="GO:0034715">
    <property type="term" value="C:pICln-Sm protein complex"/>
    <property type="evidence" value="ECO:0007669"/>
    <property type="project" value="TreeGrafter"/>
</dbReference>
<reference evidence="13" key="1">
    <citation type="submission" date="2022-08" db="EMBL/GenBank/DDBJ databases">
        <title>Novel sulfate-reducing endosymbionts in the free-living metamonad Anaeramoeba.</title>
        <authorList>
            <person name="Jerlstrom-Hultqvist J."/>
            <person name="Cepicka I."/>
            <person name="Gallot-Lavallee L."/>
            <person name="Salas-Leiva D."/>
            <person name="Curtis B.A."/>
            <person name="Zahonova K."/>
            <person name="Pipaliya S."/>
            <person name="Dacks J."/>
            <person name="Roger A.J."/>
        </authorList>
    </citation>
    <scope>NUCLEOTIDE SEQUENCE</scope>
    <source>
        <strain evidence="13">Schooner1</strain>
    </source>
</reference>
<dbReference type="SMART" id="SM00651">
    <property type="entry name" value="Sm"/>
    <property type="match status" value="1"/>
</dbReference>
<dbReference type="InterPro" id="IPR034100">
    <property type="entry name" value="Sm_F"/>
</dbReference>
<evidence type="ECO:0000259" key="11">
    <source>
        <dbReference type="PROSITE" id="PS52002"/>
    </source>
</evidence>